<reference evidence="7" key="1">
    <citation type="journal article" date="2015" name="Genome Announc.">
        <title>Draft genome sequence of Talaromyces cellulolyticus strain Y-94, a source of lignocellulosic biomass-degrading enzymes.</title>
        <authorList>
            <person name="Fujii T."/>
            <person name="Koike H."/>
            <person name="Sawayama S."/>
            <person name="Yano S."/>
            <person name="Inoue H."/>
        </authorList>
    </citation>
    <scope>NUCLEOTIDE SEQUENCE [LARGE SCALE GENOMIC DNA]</scope>
    <source>
        <strain evidence="7">Y-94</strain>
    </source>
</reference>
<dbReference type="GO" id="GO:0046872">
    <property type="term" value="F:metal ion binding"/>
    <property type="evidence" value="ECO:0007669"/>
    <property type="project" value="UniProtKB-UniRule"/>
</dbReference>
<dbReference type="GO" id="GO:0019441">
    <property type="term" value="P:L-tryptophan catabolic process to kynurenine"/>
    <property type="evidence" value="ECO:0007669"/>
    <property type="project" value="UniProtKB-UniRule"/>
</dbReference>
<keyword evidence="5" id="KW-0223">Dioxygenase</keyword>
<keyword evidence="5" id="KW-0560">Oxidoreductase</keyword>
<dbReference type="GO" id="GO:0034354">
    <property type="term" value="P:'de novo' NAD+ biosynthetic process from L-tryptophan"/>
    <property type="evidence" value="ECO:0007669"/>
    <property type="project" value="TreeGrafter"/>
</dbReference>
<name>A0A6N4SM02_TALPI</name>
<evidence type="ECO:0000256" key="3">
    <source>
        <dbReference type="ARBA" id="ARBA00023004"/>
    </source>
</evidence>
<keyword evidence="2 4" id="KW-0479">Metal-binding</keyword>
<evidence type="ECO:0000256" key="2">
    <source>
        <dbReference type="ARBA" id="ARBA00022723"/>
    </source>
</evidence>
<dbReference type="InterPro" id="IPR037217">
    <property type="entry name" value="Trp/Indoleamine_2_3_dOase-like"/>
</dbReference>
<dbReference type="EMBL" id="DF933835">
    <property type="protein sequence ID" value="GAM40750.1"/>
    <property type="molecule type" value="Genomic_DNA"/>
</dbReference>
<dbReference type="GO" id="GO:0033754">
    <property type="term" value="F:indoleamine 2,3-dioxygenase activity"/>
    <property type="evidence" value="ECO:0007669"/>
    <property type="project" value="UniProtKB-EC"/>
</dbReference>
<keyword evidence="3 4" id="KW-0408">Iron</keyword>
<keyword evidence="4 5" id="KW-0349">Heme</keyword>
<comment type="catalytic activity">
    <reaction evidence="5">
        <text>L-tryptophan + O2 = N-formyl-L-kynurenine</text>
        <dbReference type="Rhea" id="RHEA:24536"/>
        <dbReference type="ChEBI" id="CHEBI:15379"/>
        <dbReference type="ChEBI" id="CHEBI:57912"/>
        <dbReference type="ChEBI" id="CHEBI:58629"/>
    </reaction>
</comment>
<feature type="binding site" description="proximal binding residue" evidence="4">
    <location>
        <position position="391"/>
    </location>
    <ligand>
        <name>heme b</name>
        <dbReference type="ChEBI" id="CHEBI:60344"/>
    </ligand>
    <ligandPart>
        <name>Fe</name>
        <dbReference type="ChEBI" id="CHEBI:18248"/>
    </ligandPart>
</feature>
<comment type="function">
    <text evidence="5">Produces N-formyl-kynurenine through the oxidation of tryptophan.</text>
</comment>
<dbReference type="Gene3D" id="1.20.58.480">
    <property type="match status" value="1"/>
</dbReference>
<dbReference type="GO" id="GO:0020037">
    <property type="term" value="F:heme binding"/>
    <property type="evidence" value="ECO:0007669"/>
    <property type="project" value="UniProtKB-UniRule"/>
</dbReference>
<accession>A0A6N4SM02</accession>
<comment type="similarity">
    <text evidence="1 5">Belongs to the indoleamine 2,3-dioxygenase family.</text>
</comment>
<evidence type="ECO:0000256" key="5">
    <source>
        <dbReference type="RuleBase" id="RU369119"/>
    </source>
</evidence>
<dbReference type="Pfam" id="PF01231">
    <property type="entry name" value="IDO"/>
    <property type="match status" value="1"/>
</dbReference>
<dbReference type="Proteomes" id="UP000053095">
    <property type="component" value="Unassembled WGS sequence"/>
</dbReference>
<protein>
    <recommendedName>
        <fullName evidence="5">Indoleamine 2,3-dioxygenase</fullName>
        <ecNumber evidence="5">1.13.11.52</ecNumber>
    </recommendedName>
</protein>
<sequence length="473" mass="52514">MLDIPSPPIPLEEFRVSYETGFLPINIHSNKKLPLHRLSNPHFSPWEDVISDLPQLIQTGEIRQKVLDLPVLSVENLDANDEAEWQRAYLVLAFLTHAYIWGGEKAEDKLPPSISRPFLAVSAHLELPPCATYAALNLWNFTTITNNNDNNENNIDLTNPDNIYTINSFTATDDERWFLVVSVAMEACGAKMIRLVLDSITTINTTTTADGDNDGSTTESTSNRNTILTNLLNGMGECIDELGCILERMYECNDPMVFYHQIRPLLAGSKNMGAAGLPNGVFYDTGDNQGEWHQYSGGSNAQSSLVQLIDIALGIQHIASGEVEGKTSKDKHTAFMKEMRNYMPGPHRRFLEYIASIANIRPYALSLPASSDVRQAYNAVVMKLGGFRDKHIQIVSRYIILPASRPAPETSKYKDVKKNRVNLASATSDTAHSESNCAKPRKEKVFYGTGGTDLIPFLKATRDETKAAARFAD</sequence>
<dbReference type="PROSITE" id="PS00876">
    <property type="entry name" value="IDO_1"/>
    <property type="match status" value="1"/>
</dbReference>
<evidence type="ECO:0000256" key="1">
    <source>
        <dbReference type="ARBA" id="ARBA00007119"/>
    </source>
</evidence>
<keyword evidence="7" id="KW-1185">Reference proteome</keyword>
<dbReference type="AlphaFoldDB" id="A0A6N4SM02"/>
<dbReference type="PANTHER" id="PTHR28657">
    <property type="entry name" value="INDOLEAMINE 2,3-DIOXYGENASE"/>
    <property type="match status" value="1"/>
</dbReference>
<dbReference type="InterPro" id="IPR000898">
    <property type="entry name" value="Indolamine_dOase"/>
</dbReference>
<gene>
    <name evidence="6" type="ORF">TCE0_039f13340</name>
</gene>
<proteinExistence type="inferred from homology"/>
<dbReference type="EC" id="1.13.11.52" evidence="5"/>
<dbReference type="PANTHER" id="PTHR28657:SF10">
    <property type="entry name" value="INDOLEAMINE 2,3-DIOXYGENASE"/>
    <property type="match status" value="1"/>
</dbReference>
<dbReference type="GO" id="GO:0005737">
    <property type="term" value="C:cytoplasm"/>
    <property type="evidence" value="ECO:0007669"/>
    <property type="project" value="TreeGrafter"/>
</dbReference>
<evidence type="ECO:0000313" key="6">
    <source>
        <dbReference type="EMBL" id="GAM40750.1"/>
    </source>
</evidence>
<evidence type="ECO:0000256" key="4">
    <source>
        <dbReference type="PIRSR" id="PIRSR600898-1"/>
    </source>
</evidence>
<evidence type="ECO:0000313" key="7">
    <source>
        <dbReference type="Proteomes" id="UP000053095"/>
    </source>
</evidence>
<organism evidence="6 7">
    <name type="scientific">Talaromyces pinophilus</name>
    <name type="common">Penicillium pinophilum</name>
    <dbReference type="NCBI Taxonomy" id="128442"/>
    <lineage>
        <taxon>Eukaryota</taxon>
        <taxon>Fungi</taxon>
        <taxon>Dikarya</taxon>
        <taxon>Ascomycota</taxon>
        <taxon>Pezizomycotina</taxon>
        <taxon>Eurotiomycetes</taxon>
        <taxon>Eurotiomycetidae</taxon>
        <taxon>Eurotiales</taxon>
        <taxon>Trichocomaceae</taxon>
        <taxon>Talaromyces</taxon>
        <taxon>Talaromyces sect. Talaromyces</taxon>
    </lineage>
</organism>
<dbReference type="SUPFAM" id="SSF140959">
    <property type="entry name" value="Indolic compounds 2,3-dioxygenase-like"/>
    <property type="match status" value="1"/>
</dbReference>
<comment type="caution">
    <text evidence="6">The sequence shown here is derived from an EMBL/GenBank/DDBJ whole genome shotgun (WGS) entry which is preliminary data.</text>
</comment>